<feature type="compositionally biased region" description="Polar residues" evidence="1">
    <location>
        <begin position="96"/>
        <end position="105"/>
    </location>
</feature>
<evidence type="ECO:0000259" key="2">
    <source>
        <dbReference type="Pfam" id="PF13456"/>
    </source>
</evidence>
<dbReference type="CDD" id="cd06222">
    <property type="entry name" value="RNase_H_like"/>
    <property type="match status" value="1"/>
</dbReference>
<dbReference type="InterPro" id="IPR002156">
    <property type="entry name" value="RNaseH_domain"/>
</dbReference>
<dbReference type="GO" id="GO:0004523">
    <property type="term" value="F:RNA-DNA hybrid ribonuclease activity"/>
    <property type="evidence" value="ECO:0007669"/>
    <property type="project" value="InterPro"/>
</dbReference>
<proteinExistence type="predicted"/>
<dbReference type="Proteomes" id="UP000264353">
    <property type="component" value="Chromosome A6"/>
</dbReference>
<dbReference type="InterPro" id="IPR036397">
    <property type="entry name" value="RNaseH_sf"/>
</dbReference>
<evidence type="ECO:0000256" key="1">
    <source>
        <dbReference type="SAM" id="MobiDB-lite"/>
    </source>
</evidence>
<dbReference type="GO" id="GO:0003676">
    <property type="term" value="F:nucleic acid binding"/>
    <property type="evidence" value="ECO:0007669"/>
    <property type="project" value="InterPro"/>
</dbReference>
<dbReference type="AlphaFoldDB" id="A0A397YYP9"/>
<evidence type="ECO:0000313" key="3">
    <source>
        <dbReference type="EMBL" id="RID58579.1"/>
    </source>
</evidence>
<name>A0A397YYP9_BRACM</name>
<feature type="compositionally biased region" description="Basic and acidic residues" evidence="1">
    <location>
        <begin position="107"/>
        <end position="118"/>
    </location>
</feature>
<reference evidence="3 4" key="1">
    <citation type="submission" date="2018-06" db="EMBL/GenBank/DDBJ databases">
        <title>WGS assembly of Brassica rapa FPsc.</title>
        <authorList>
            <person name="Bowman J."/>
            <person name="Kohchi T."/>
            <person name="Yamato K."/>
            <person name="Jenkins J."/>
            <person name="Shu S."/>
            <person name="Ishizaki K."/>
            <person name="Yamaoka S."/>
            <person name="Nishihama R."/>
            <person name="Nakamura Y."/>
            <person name="Berger F."/>
            <person name="Adam C."/>
            <person name="Aki S."/>
            <person name="Althoff F."/>
            <person name="Araki T."/>
            <person name="Arteaga-Vazquez M."/>
            <person name="Balasubrmanian S."/>
            <person name="Bauer D."/>
            <person name="Boehm C."/>
            <person name="Briginshaw L."/>
            <person name="Caballero-Perez J."/>
            <person name="Catarino B."/>
            <person name="Chen F."/>
            <person name="Chiyoda S."/>
            <person name="Chovatia M."/>
            <person name="Davies K."/>
            <person name="Delmans M."/>
            <person name="Demura T."/>
            <person name="Dierschke T."/>
            <person name="Dolan L."/>
            <person name="Dorantes-Acosta A."/>
            <person name="Eklund D."/>
            <person name="Florent S."/>
            <person name="Flores-Sandoval E."/>
            <person name="Fujiyama A."/>
            <person name="Fukuzawa H."/>
            <person name="Galik B."/>
            <person name="Grimanelli D."/>
            <person name="Grimwood J."/>
            <person name="Grossniklaus U."/>
            <person name="Hamada T."/>
            <person name="Haseloff J."/>
            <person name="Hetherington A."/>
            <person name="Higo A."/>
            <person name="Hirakawa Y."/>
            <person name="Hundley H."/>
            <person name="Ikeda Y."/>
            <person name="Inoue K."/>
            <person name="Inoue S."/>
            <person name="Ishida S."/>
            <person name="Jia Q."/>
            <person name="Kakita M."/>
            <person name="Kanazawa T."/>
            <person name="Kawai Y."/>
            <person name="Kawashima T."/>
            <person name="Kennedy M."/>
            <person name="Kinose K."/>
            <person name="Kinoshita T."/>
            <person name="Kohara Y."/>
            <person name="Koide E."/>
            <person name="Komatsu K."/>
            <person name="Kopischke S."/>
            <person name="Kubo M."/>
            <person name="Kyozuka J."/>
            <person name="Lagercrantz U."/>
            <person name="Lin S."/>
            <person name="Lindquist E."/>
            <person name="Lipzen A."/>
            <person name="Lu C."/>
            <person name="Luna E."/>
            <person name="Martienssen R."/>
            <person name="Minamino N."/>
            <person name="Mizutani M."/>
            <person name="Mizutani M."/>
            <person name="Mochizuki N."/>
            <person name="Monte I."/>
            <person name="Mosher R."/>
            <person name="Nagasaki H."/>
            <person name="Nakagami H."/>
            <person name="Naramoto S."/>
            <person name="Nishitani K."/>
            <person name="Ohtani M."/>
            <person name="Okamoto T."/>
            <person name="Okumura M."/>
            <person name="Phillips J."/>
            <person name="Pollak B."/>
            <person name="Reinders A."/>
            <person name="Roevekamp M."/>
            <person name="Sano R."/>
            <person name="Sawa S."/>
            <person name="Schmid M."/>
            <person name="Shirakawa M."/>
            <person name="Solano R."/>
            <person name="Spunde A."/>
            <person name="Suetsugu N."/>
            <person name="Sugano S."/>
            <person name="Sugiyama A."/>
            <person name="Sun R."/>
            <person name="Suzuki Y."/>
            <person name="Takenaka M."/>
            <person name="Takezawa D."/>
            <person name="Tomogane H."/>
            <person name="Tsuzuki M."/>
            <person name="Ueda T."/>
            <person name="Umeda M."/>
            <person name="Ward J."/>
            <person name="Watanabe Y."/>
            <person name="Yazaki K."/>
            <person name="Yokoyama R."/>
            <person name="Yoshitake Y."/>
            <person name="Yotsui I."/>
            <person name="Zachgo S."/>
            <person name="Schmutz J."/>
        </authorList>
    </citation>
    <scope>NUCLEOTIDE SEQUENCE [LARGE SCALE GENOMIC DNA]</scope>
    <source>
        <strain evidence="4">cv. B-3</strain>
    </source>
</reference>
<feature type="domain" description="RNase H type-1" evidence="2">
    <location>
        <begin position="9"/>
        <end position="89"/>
    </location>
</feature>
<accession>A0A397YYP9</accession>
<dbReference type="InterPro" id="IPR044730">
    <property type="entry name" value="RNase_H-like_dom_plant"/>
</dbReference>
<organism evidence="3 4">
    <name type="scientific">Brassica campestris</name>
    <name type="common">Field mustard</name>
    <dbReference type="NCBI Taxonomy" id="3711"/>
    <lineage>
        <taxon>Eukaryota</taxon>
        <taxon>Viridiplantae</taxon>
        <taxon>Streptophyta</taxon>
        <taxon>Embryophyta</taxon>
        <taxon>Tracheophyta</taxon>
        <taxon>Spermatophyta</taxon>
        <taxon>Magnoliopsida</taxon>
        <taxon>eudicotyledons</taxon>
        <taxon>Gunneridae</taxon>
        <taxon>Pentapetalae</taxon>
        <taxon>rosids</taxon>
        <taxon>malvids</taxon>
        <taxon>Brassicales</taxon>
        <taxon>Brassicaceae</taxon>
        <taxon>Brassiceae</taxon>
        <taxon>Brassica</taxon>
    </lineage>
</organism>
<dbReference type="EMBL" id="CM010633">
    <property type="protein sequence ID" value="RID58579.1"/>
    <property type="molecule type" value="Genomic_DNA"/>
</dbReference>
<gene>
    <name evidence="3" type="ORF">BRARA_F01870</name>
</gene>
<feature type="region of interest" description="Disordered" evidence="1">
    <location>
        <begin position="96"/>
        <end position="118"/>
    </location>
</feature>
<sequence length="118" mass="13369">MSEEPISPQCEMEGLIWEMSCLREFHCTAIHIETDCSDLVDMLDSHADWRAFASELVSFRLLKDGFSDFSISRIPMTRNLRADSLAKEARNSGNLFSHVDQTQPDRASLRKASDSTIT</sequence>
<dbReference type="Pfam" id="PF13456">
    <property type="entry name" value="RVT_3"/>
    <property type="match status" value="1"/>
</dbReference>
<dbReference type="Gene3D" id="3.30.420.10">
    <property type="entry name" value="Ribonuclease H-like superfamily/Ribonuclease H"/>
    <property type="match status" value="1"/>
</dbReference>
<protein>
    <recommendedName>
        <fullName evidence="2">RNase H type-1 domain-containing protein</fullName>
    </recommendedName>
</protein>
<evidence type="ECO:0000313" key="4">
    <source>
        <dbReference type="Proteomes" id="UP000264353"/>
    </source>
</evidence>